<feature type="region of interest" description="Disordered" evidence="1">
    <location>
        <begin position="284"/>
        <end position="317"/>
    </location>
</feature>
<proteinExistence type="predicted"/>
<sequence length="668" mass="77168">MRHRHNAVTDDSDSNRDDEIDGCAGGLVCLIFLFIDDGDLSYLELYFNNITTTTTTTANTMSSKDLFLKAVLTTDTEKIDKEEISSSSSSSVYKIPHSMPHIGDKSDIYARLRQDWDERYHPDNPERSLLVVRKARRESIYNRLIAPPLPPPPPPLALDSSSSSNIQNDDDNNYDIYNCPDYPPPRYPREYKTIDILQHWPPTQSLPLGGYDSNERSENSNERESESATIMAHLGVCVFDYSNDYRKILRYRSKEVPFVVRNDPSVANTVERWNDENYRRKLFGGLDHTGSDSDSDSDSHNNNDNNSDVINDEKNNDRKRTIYHRAERAVTNQILFRQQRKRRPPPINTYDTISNQKKKEKTTNYDNLQEKPLPPPTKLISMTYEKWYNLAKKKENKVNISSTDGIQYYDTNQIRDKSSYYYYFRLVGCGEKKDCETNSTEYLFDELPFFQPRRSNEISSDKQQRRKKKRRGRRGRQRQEREEPTNDDQLLEEEEVPSLYLVDPDQQKGIHCRFGMPGMIAANHYDASRNTIAILGGTRRYILSRPEQCPNMGLFPMKHPSARHSKVDWTTASTDYYNGKNDDNDNDDDVEEAENNAFTSSSSGLSWKEYKESLSLLANNATSTEVILEAGDVLYLPSYWFHFIISLDVNMQCNTRSGHCGFPPQAPK</sequence>
<dbReference type="Pfam" id="PF13621">
    <property type="entry name" value="Cupin_8"/>
    <property type="match status" value="1"/>
</dbReference>
<dbReference type="OrthoDB" id="415358at2759"/>
<evidence type="ECO:0000256" key="1">
    <source>
        <dbReference type="SAM" id="MobiDB-lite"/>
    </source>
</evidence>
<dbReference type="InterPro" id="IPR041667">
    <property type="entry name" value="Cupin_8"/>
</dbReference>
<gene>
    <name evidence="3" type="ORF">FRACYDRAFT_235968</name>
</gene>
<feature type="region of interest" description="Disordered" evidence="1">
    <location>
        <begin position="333"/>
        <end position="377"/>
    </location>
</feature>
<dbReference type="AlphaFoldDB" id="A0A1E7FQ27"/>
<feature type="compositionally biased region" description="Acidic residues" evidence="1">
    <location>
        <begin position="584"/>
        <end position="594"/>
    </location>
</feature>
<evidence type="ECO:0000259" key="2">
    <source>
        <dbReference type="PROSITE" id="PS51184"/>
    </source>
</evidence>
<feature type="region of interest" description="Disordered" evidence="1">
    <location>
        <begin position="454"/>
        <end position="502"/>
    </location>
</feature>
<dbReference type="InterPro" id="IPR014710">
    <property type="entry name" value="RmlC-like_jellyroll"/>
</dbReference>
<dbReference type="Gene3D" id="2.60.120.10">
    <property type="entry name" value="Jelly Rolls"/>
    <property type="match status" value="1"/>
</dbReference>
<feature type="compositionally biased region" description="Acidic residues" evidence="1">
    <location>
        <begin position="485"/>
        <end position="496"/>
    </location>
</feature>
<feature type="compositionally biased region" description="Basic and acidic residues" evidence="1">
    <location>
        <begin position="213"/>
        <end position="226"/>
    </location>
</feature>
<accession>A0A1E7FQ27</accession>
<protein>
    <recommendedName>
        <fullName evidence="2">JmjC domain-containing protein</fullName>
    </recommendedName>
</protein>
<feature type="domain" description="JmjC" evidence="2">
    <location>
        <begin position="485"/>
        <end position="668"/>
    </location>
</feature>
<keyword evidence="4" id="KW-1185">Reference proteome</keyword>
<feature type="compositionally biased region" description="Basic and acidic residues" evidence="1">
    <location>
        <begin position="454"/>
        <end position="463"/>
    </location>
</feature>
<dbReference type="PANTHER" id="PTHR12461">
    <property type="entry name" value="HYPOXIA-INDUCIBLE FACTOR 1 ALPHA INHIBITOR-RELATED"/>
    <property type="match status" value="1"/>
</dbReference>
<feature type="compositionally biased region" description="Pro residues" evidence="1">
    <location>
        <begin position="147"/>
        <end position="156"/>
    </location>
</feature>
<feature type="region of interest" description="Disordered" evidence="1">
    <location>
        <begin position="573"/>
        <end position="601"/>
    </location>
</feature>
<dbReference type="EMBL" id="KV784355">
    <property type="protein sequence ID" value="OEU19903.1"/>
    <property type="molecule type" value="Genomic_DNA"/>
</dbReference>
<feature type="region of interest" description="Disordered" evidence="1">
    <location>
        <begin position="204"/>
        <end position="226"/>
    </location>
</feature>
<evidence type="ECO:0000313" key="3">
    <source>
        <dbReference type="EMBL" id="OEU19903.1"/>
    </source>
</evidence>
<feature type="compositionally biased region" description="Basic residues" evidence="1">
    <location>
        <begin position="464"/>
        <end position="476"/>
    </location>
</feature>
<reference evidence="3 4" key="1">
    <citation type="submission" date="2016-09" db="EMBL/GenBank/DDBJ databases">
        <title>Extensive genetic diversity and differential bi-allelic expression allows diatom success in the polar Southern Ocean.</title>
        <authorList>
            <consortium name="DOE Joint Genome Institute"/>
            <person name="Mock T."/>
            <person name="Otillar R.P."/>
            <person name="Strauss J."/>
            <person name="Dupont C."/>
            <person name="Frickenhaus S."/>
            <person name="Maumus F."/>
            <person name="Mcmullan M."/>
            <person name="Sanges R."/>
            <person name="Schmutz J."/>
            <person name="Toseland A."/>
            <person name="Valas R."/>
            <person name="Veluchamy A."/>
            <person name="Ward B.J."/>
            <person name="Allen A."/>
            <person name="Barry K."/>
            <person name="Falciatore A."/>
            <person name="Ferrante M."/>
            <person name="Fortunato A.E."/>
            <person name="Gloeckner G."/>
            <person name="Gruber A."/>
            <person name="Hipkin R."/>
            <person name="Janech M."/>
            <person name="Kroth P."/>
            <person name="Leese F."/>
            <person name="Lindquist E."/>
            <person name="Lyon B.R."/>
            <person name="Martin J."/>
            <person name="Mayer C."/>
            <person name="Parker M."/>
            <person name="Quesneville H."/>
            <person name="Raymond J."/>
            <person name="Uhlig C."/>
            <person name="Valentin K.U."/>
            <person name="Worden A.Z."/>
            <person name="Armbrust E.V."/>
            <person name="Bowler C."/>
            <person name="Green B."/>
            <person name="Moulton V."/>
            <person name="Van Oosterhout C."/>
            <person name="Grigoriev I."/>
        </authorList>
    </citation>
    <scope>NUCLEOTIDE SEQUENCE [LARGE SCALE GENOMIC DNA]</scope>
    <source>
        <strain evidence="3 4">CCMP1102</strain>
    </source>
</reference>
<evidence type="ECO:0000313" key="4">
    <source>
        <dbReference type="Proteomes" id="UP000095751"/>
    </source>
</evidence>
<dbReference type="InterPro" id="IPR003347">
    <property type="entry name" value="JmjC_dom"/>
</dbReference>
<organism evidence="3 4">
    <name type="scientific">Fragilariopsis cylindrus CCMP1102</name>
    <dbReference type="NCBI Taxonomy" id="635003"/>
    <lineage>
        <taxon>Eukaryota</taxon>
        <taxon>Sar</taxon>
        <taxon>Stramenopiles</taxon>
        <taxon>Ochrophyta</taxon>
        <taxon>Bacillariophyta</taxon>
        <taxon>Bacillariophyceae</taxon>
        <taxon>Bacillariophycidae</taxon>
        <taxon>Bacillariales</taxon>
        <taxon>Bacillariaceae</taxon>
        <taxon>Fragilariopsis</taxon>
    </lineage>
</organism>
<dbReference type="PANTHER" id="PTHR12461:SF98">
    <property type="entry name" value="CUPIN-LIKE DOMAIN-CONTAINING PROTEIN"/>
    <property type="match status" value="1"/>
</dbReference>
<dbReference type="InParanoid" id="A0A1E7FQ27"/>
<dbReference type="KEGG" id="fcy:FRACYDRAFT_235968"/>
<dbReference type="Proteomes" id="UP000095751">
    <property type="component" value="Unassembled WGS sequence"/>
</dbReference>
<dbReference type="PROSITE" id="PS51184">
    <property type="entry name" value="JMJC"/>
    <property type="match status" value="1"/>
</dbReference>
<dbReference type="SUPFAM" id="SSF51197">
    <property type="entry name" value="Clavaminate synthase-like"/>
    <property type="match status" value="1"/>
</dbReference>
<feature type="region of interest" description="Disordered" evidence="1">
    <location>
        <begin position="143"/>
        <end position="176"/>
    </location>
</feature>
<feature type="compositionally biased region" description="Low complexity" evidence="1">
    <location>
        <begin position="157"/>
        <end position="167"/>
    </location>
</feature>
<name>A0A1E7FQ27_9STRA</name>